<dbReference type="SUPFAM" id="SSF52540">
    <property type="entry name" value="P-loop containing nucleoside triphosphate hydrolases"/>
    <property type="match status" value="1"/>
</dbReference>
<proteinExistence type="predicted"/>
<feature type="region of interest" description="Disordered" evidence="3">
    <location>
        <begin position="557"/>
        <end position="624"/>
    </location>
</feature>
<accession>A0A810N634</accession>
<keyword evidence="2" id="KW-0067">ATP-binding</keyword>
<dbReference type="GO" id="GO:0005524">
    <property type="term" value="F:ATP binding"/>
    <property type="evidence" value="ECO:0007669"/>
    <property type="project" value="UniProtKB-KW"/>
</dbReference>
<evidence type="ECO:0000313" key="6">
    <source>
        <dbReference type="Proteomes" id="UP000680866"/>
    </source>
</evidence>
<evidence type="ECO:0000259" key="4">
    <source>
        <dbReference type="Pfam" id="PF13191"/>
    </source>
</evidence>
<dbReference type="KEGG" id="pry:Prubr_62320"/>
<evidence type="ECO:0000256" key="2">
    <source>
        <dbReference type="ARBA" id="ARBA00022840"/>
    </source>
</evidence>
<protein>
    <recommendedName>
        <fullName evidence="4">Orc1-like AAA ATPase domain-containing protein</fullName>
    </recommendedName>
</protein>
<dbReference type="GO" id="GO:0004016">
    <property type="term" value="F:adenylate cyclase activity"/>
    <property type="evidence" value="ECO:0007669"/>
    <property type="project" value="TreeGrafter"/>
</dbReference>
<dbReference type="Gene3D" id="3.40.50.300">
    <property type="entry name" value="P-loop containing nucleotide triphosphate hydrolases"/>
    <property type="match status" value="1"/>
</dbReference>
<dbReference type="Proteomes" id="UP000680866">
    <property type="component" value="Chromosome"/>
</dbReference>
<dbReference type="PANTHER" id="PTHR16305:SF35">
    <property type="entry name" value="TRANSCRIPTIONAL ACTIVATOR DOMAIN"/>
    <property type="match status" value="1"/>
</dbReference>
<dbReference type="AlphaFoldDB" id="A0A810N634"/>
<sequence>MYLVERQTELARLDDHLRDCLAGRSAVVVVTGAVASGKTELVHHFAARASRTGTRVLSAAASRAEREMPLGVMRQLFRHSRLAGARQRQVDELLDDSLRGSPLSAADIGDQLDARLPHQLGNVLLDLAAEEPLVIAVDDVHHADTASLRCLAYLVRRLRSARIMLLLTESPRIQVRHPEAYAELLHPSGIRRIRLAPLSRGGVRAVLEARLGEATAEQLATDCHRATGGVPLLVDALLDDNHGTDRPAGELVTGDAFDEAVLACLYRCEHRVLEIARAVAVAGGDIDPELVHQLLGIPPATATALSAATTAGLLDEHGLCSPEVTRAVLAGMVPEERAALHGRVAELLHHKGAPATTVAPHLVETTTVSQPWTVTVLLEAADQVLLDGDVERARRYLRTAERYCTNRPQRARVRAALARVEWRIDPATTIRHLPDLTEAAREGHLTGRQGLRLIHHLTWHGRVSEALDIIRHLKSTQARDDADLAAELFVARVWLSSFYPSLLPDLRRELGTTRRDRFTVARIRARLQGRATLSAVLTGDFEQDTVRAAEQVLLGRGSTNIDSGRPSPHCSHWSRPNASTPSTSGAGGSAGIRRPTGTRPRWPFWPPSVPRSRSGAATWRRRWN</sequence>
<feature type="domain" description="Orc1-like AAA ATPase" evidence="4">
    <location>
        <begin position="3"/>
        <end position="165"/>
    </location>
</feature>
<evidence type="ECO:0000256" key="3">
    <source>
        <dbReference type="SAM" id="MobiDB-lite"/>
    </source>
</evidence>
<dbReference type="InterPro" id="IPR041664">
    <property type="entry name" value="AAA_16"/>
</dbReference>
<evidence type="ECO:0000313" key="5">
    <source>
        <dbReference type="EMBL" id="BCJ69211.1"/>
    </source>
</evidence>
<reference evidence="5" key="1">
    <citation type="submission" date="2020-08" db="EMBL/GenBank/DDBJ databases">
        <title>Whole genome shotgun sequence of Polymorphospora rubra NBRC 101157.</title>
        <authorList>
            <person name="Komaki H."/>
            <person name="Tamura T."/>
        </authorList>
    </citation>
    <scope>NUCLEOTIDE SEQUENCE</scope>
    <source>
        <strain evidence="5">NBRC 101157</strain>
    </source>
</reference>
<gene>
    <name evidence="5" type="ORF">Prubr_62320</name>
</gene>
<dbReference type="Pfam" id="PF13191">
    <property type="entry name" value="AAA_16"/>
    <property type="match status" value="1"/>
</dbReference>
<evidence type="ECO:0000256" key="1">
    <source>
        <dbReference type="ARBA" id="ARBA00022741"/>
    </source>
</evidence>
<keyword evidence="1" id="KW-0547">Nucleotide-binding</keyword>
<name>A0A810N634_9ACTN</name>
<dbReference type="GO" id="GO:0005737">
    <property type="term" value="C:cytoplasm"/>
    <property type="evidence" value="ECO:0007669"/>
    <property type="project" value="TreeGrafter"/>
</dbReference>
<organism evidence="5 6">
    <name type="scientific">Polymorphospora rubra</name>
    <dbReference type="NCBI Taxonomy" id="338584"/>
    <lineage>
        <taxon>Bacteria</taxon>
        <taxon>Bacillati</taxon>
        <taxon>Actinomycetota</taxon>
        <taxon>Actinomycetes</taxon>
        <taxon>Micromonosporales</taxon>
        <taxon>Micromonosporaceae</taxon>
        <taxon>Polymorphospora</taxon>
    </lineage>
</organism>
<dbReference type="InterPro" id="IPR027417">
    <property type="entry name" value="P-loop_NTPase"/>
</dbReference>
<dbReference type="PANTHER" id="PTHR16305">
    <property type="entry name" value="TESTICULAR SOLUBLE ADENYLYL CYCLASE"/>
    <property type="match status" value="1"/>
</dbReference>
<dbReference type="EMBL" id="AP023359">
    <property type="protein sequence ID" value="BCJ69211.1"/>
    <property type="molecule type" value="Genomic_DNA"/>
</dbReference>
<keyword evidence="6" id="KW-1185">Reference proteome</keyword>